<dbReference type="Gene3D" id="2.60.40.10">
    <property type="entry name" value="Immunoglobulins"/>
    <property type="match status" value="3"/>
</dbReference>
<dbReference type="RefSeq" id="WP_134697113.1">
    <property type="nucleotide sequence ID" value="NZ_QORK01000057.1"/>
</dbReference>
<reference evidence="4 6" key="1">
    <citation type="submission" date="2018-06" db="EMBL/GenBank/DDBJ databases">
        <title>Occurrence of a novel blaKPC-2- and qnrS2- harbouring IncP6 plasmid from Aeromonas taiwanensis isolates recovered from the river sediments.</title>
        <authorList>
            <person name="Zheng B."/>
            <person name="Yu X."/>
            <person name="Xiao Y."/>
        </authorList>
    </citation>
    <scope>NUCLEOTIDE SEQUENCE [LARGE SCALE GENOMIC DNA]</scope>
    <source>
        <strain evidence="3 5">1713</strain>
        <strain evidence="4 6">198</strain>
    </source>
</reference>
<evidence type="ECO:0000313" key="4">
    <source>
        <dbReference type="EMBL" id="TFF74618.1"/>
    </source>
</evidence>
<feature type="compositionally biased region" description="Polar residues" evidence="1">
    <location>
        <begin position="273"/>
        <end position="291"/>
    </location>
</feature>
<dbReference type="EMBL" id="QORL01000057">
    <property type="protein sequence ID" value="TFF71639.1"/>
    <property type="molecule type" value="Genomic_DNA"/>
</dbReference>
<feature type="domain" description="Bacterial Ig-like" evidence="2">
    <location>
        <begin position="182"/>
        <end position="263"/>
    </location>
</feature>
<keyword evidence="5" id="KW-1185">Reference proteome</keyword>
<dbReference type="Proteomes" id="UP000297914">
    <property type="component" value="Unassembled WGS sequence"/>
</dbReference>
<dbReference type="InterPro" id="IPR044016">
    <property type="entry name" value="Big_13"/>
</dbReference>
<dbReference type="InterPro" id="IPR013783">
    <property type="entry name" value="Ig-like_fold"/>
</dbReference>
<protein>
    <submittedName>
        <fullName evidence="4">RTX toxin</fullName>
    </submittedName>
</protein>
<dbReference type="NCBIfam" id="NF033682">
    <property type="entry name" value="retention_LapA"/>
    <property type="match status" value="1"/>
</dbReference>
<accession>A0A5F0K612</accession>
<evidence type="ECO:0000259" key="2">
    <source>
        <dbReference type="Pfam" id="PF19077"/>
    </source>
</evidence>
<dbReference type="AlphaFoldDB" id="A0A5F0K612"/>
<dbReference type="EMBL" id="QORK01000057">
    <property type="protein sequence ID" value="TFF74618.1"/>
    <property type="molecule type" value="Genomic_DNA"/>
</dbReference>
<dbReference type="Pfam" id="PF19077">
    <property type="entry name" value="Big_13"/>
    <property type="match status" value="2"/>
</dbReference>
<name>A0A5F0K612_9GAMM</name>
<feature type="non-terminal residue" evidence="4">
    <location>
        <position position="470"/>
    </location>
</feature>
<gene>
    <name evidence="3" type="ORF">DRM93_19760</name>
    <name evidence="4" type="ORF">DRM94_19760</name>
</gene>
<dbReference type="InterPro" id="IPR047777">
    <property type="entry name" value="LapA-like_RM"/>
</dbReference>
<sequence>MSSKSIVLDQDVVVTHLQGKIYLVAADGSQTLLSEGDTLPKDAVLLAPEGASFQGGDTTFTLSPSKSSEEGEVQLAQRSQAGVPDDIAALQQAILQGTDPTQAFEASAAGGAPAAGNVGGVVGTSGNGGFITIDRTGDATIASAGFDSASPDAAAPLAEAQGGEDELLDLTAPVITVSAPDNTNDRTPTLTGTTDAPAGSTVTLVVTDANGNQQTLTATVQPDGSFSVDVTTPLVEGGYQVTASVTDPAGNTGTATDDGRVDTTAPIVMVNAPDNTNDSTPTITGTTDAPAGSTVTLTVTDANGNQQTLTTTVQPDGSYSADVVTPLPDGGYDVTASVTDPAGNRGTASDDGSVNTTANITVSLDDVNAANVANAPISGTSDVGPGRTVTLVISDANGAKVTVTAVTDADGNYNTRANLSGLADGNLTVDASVTDAAGNRASATDDTTVLDTTATAAPTVVITEDTDNDG</sequence>
<dbReference type="NCBIfam" id="NF033510">
    <property type="entry name" value="Ca_tandemer"/>
    <property type="match status" value="3"/>
</dbReference>
<evidence type="ECO:0000313" key="3">
    <source>
        <dbReference type="EMBL" id="TFF71639.1"/>
    </source>
</evidence>
<evidence type="ECO:0000256" key="1">
    <source>
        <dbReference type="SAM" id="MobiDB-lite"/>
    </source>
</evidence>
<proteinExistence type="predicted"/>
<dbReference type="Proteomes" id="UP000297720">
    <property type="component" value="Unassembled WGS sequence"/>
</dbReference>
<evidence type="ECO:0000313" key="6">
    <source>
        <dbReference type="Proteomes" id="UP000297914"/>
    </source>
</evidence>
<feature type="domain" description="Bacterial Ig-like" evidence="2">
    <location>
        <begin position="275"/>
        <end position="349"/>
    </location>
</feature>
<feature type="region of interest" description="Disordered" evidence="1">
    <location>
        <begin position="271"/>
        <end position="291"/>
    </location>
</feature>
<comment type="caution">
    <text evidence="4">The sequence shown here is derived from an EMBL/GenBank/DDBJ whole genome shotgun (WGS) entry which is preliminary data.</text>
</comment>
<evidence type="ECO:0000313" key="5">
    <source>
        <dbReference type="Proteomes" id="UP000297720"/>
    </source>
</evidence>
<dbReference type="OrthoDB" id="8481600at2"/>
<organism evidence="4 6">
    <name type="scientific">Aeromonas taiwanensis</name>
    <dbReference type="NCBI Taxonomy" id="633417"/>
    <lineage>
        <taxon>Bacteria</taxon>
        <taxon>Pseudomonadati</taxon>
        <taxon>Pseudomonadota</taxon>
        <taxon>Gammaproteobacteria</taxon>
        <taxon>Aeromonadales</taxon>
        <taxon>Aeromonadaceae</taxon>
        <taxon>Aeromonas</taxon>
    </lineage>
</organism>